<dbReference type="EMBL" id="JBHSUA010000018">
    <property type="protein sequence ID" value="MFC6397171.1"/>
    <property type="molecule type" value="Genomic_DNA"/>
</dbReference>
<dbReference type="RefSeq" id="WP_343884634.1">
    <property type="nucleotide sequence ID" value="NZ_BAAAKI010000003.1"/>
</dbReference>
<sequence>MPVGADGEFIDQVSAVRAWAQAAHEVLVATASRQRGAIDTATLARTVQQRTGIATKQSASKWIGPLLGVIAKHNADRGEPLLPAFVVRRDGTVGPAWEEVLRFARIPIPDGDLEQHAAAQRMAAHHRWAGTLEEAPAASAVKAPRAAGVKRAAPTTAKRPANPEPLRGNICPNCFMQMSLTGVCDNCD</sequence>
<name>A0ABW1X1G2_9ACTN</name>
<comment type="caution">
    <text evidence="2">The sequence shown here is derived from an EMBL/GenBank/DDBJ whole genome shotgun (WGS) entry which is preliminary data.</text>
</comment>
<evidence type="ECO:0000313" key="3">
    <source>
        <dbReference type="Proteomes" id="UP001596266"/>
    </source>
</evidence>
<protein>
    <submittedName>
        <fullName evidence="2">Uncharacterized protein</fullName>
    </submittedName>
</protein>
<dbReference type="Proteomes" id="UP001596266">
    <property type="component" value="Unassembled WGS sequence"/>
</dbReference>
<proteinExistence type="predicted"/>
<accession>A0ABW1X1G2</accession>
<organism evidence="2 3">
    <name type="scientific">Luteococcus sanguinis</name>
    <dbReference type="NCBI Taxonomy" id="174038"/>
    <lineage>
        <taxon>Bacteria</taxon>
        <taxon>Bacillati</taxon>
        <taxon>Actinomycetota</taxon>
        <taxon>Actinomycetes</taxon>
        <taxon>Propionibacteriales</taxon>
        <taxon>Propionibacteriaceae</taxon>
        <taxon>Luteococcus</taxon>
    </lineage>
</organism>
<evidence type="ECO:0000256" key="1">
    <source>
        <dbReference type="SAM" id="MobiDB-lite"/>
    </source>
</evidence>
<keyword evidence="3" id="KW-1185">Reference proteome</keyword>
<feature type="compositionally biased region" description="Low complexity" evidence="1">
    <location>
        <begin position="137"/>
        <end position="147"/>
    </location>
</feature>
<evidence type="ECO:0000313" key="2">
    <source>
        <dbReference type="EMBL" id="MFC6397171.1"/>
    </source>
</evidence>
<reference evidence="3" key="1">
    <citation type="journal article" date="2019" name="Int. J. Syst. Evol. Microbiol.">
        <title>The Global Catalogue of Microorganisms (GCM) 10K type strain sequencing project: providing services to taxonomists for standard genome sequencing and annotation.</title>
        <authorList>
            <consortium name="The Broad Institute Genomics Platform"/>
            <consortium name="The Broad Institute Genome Sequencing Center for Infectious Disease"/>
            <person name="Wu L."/>
            <person name="Ma J."/>
        </authorList>
    </citation>
    <scope>NUCLEOTIDE SEQUENCE [LARGE SCALE GENOMIC DNA]</scope>
    <source>
        <strain evidence="3">CGMCC 1.15277</strain>
    </source>
</reference>
<gene>
    <name evidence="2" type="ORF">ACFP57_09295</name>
</gene>
<feature type="region of interest" description="Disordered" evidence="1">
    <location>
        <begin position="137"/>
        <end position="164"/>
    </location>
</feature>